<sequence>MSRANPIALRIASKRQSSMFIGVSQYYFYDHLKQNLNIFKLTGLVSKQIILPTNKLVKYKVNSDNLTVLTPHLLPINTACAVKHLFSTNYTLNKRRFSSAVLHYVRWLQDDFNLNYKRFSTSTSVAKYDKTYKLSNLSIAPIYLNGSKQSNVKKNYTQFCCVTKANQINDIYKYFFFNSSNNTYKLKPNDKFINCLLRLSSLTLKYRVRLTKKPKIFIRTKEINLFDSKLLYMKNFKKMQIMTRNNLGPLAFAARAKVPGSSYTTKAPVLEKIHELCSSRPNYGYITNNMLLLAFLNLLYPQSKVQHNSLLAKQASLTNQLSIQQKSLLNREKFTQLASLNNYIDSKTHKNVSTNYRYLISAYSGFKKLNESNFSKVQKHINLFSNTAKPLLPLELVIYRSFCEPAGLNYFTALENRLSKSRFNINLSSTLFKRISNNGFIPNYTNTQTGLIRLKAQIIFEFLYTVSNQGKPVIEQQNNSNQRDKLDSGDARLWLRKGSSIRI</sequence>
<dbReference type="GeneID" id="26048068"/>
<evidence type="ECO:0000313" key="1">
    <source>
        <dbReference type="EMBL" id="ALG35702.1"/>
    </source>
</evidence>
<geneLocation type="mitochondrion" evidence="1"/>
<proteinExistence type="predicted"/>
<dbReference type="EMBL" id="KT364296">
    <property type="protein sequence ID" value="ALG35702.1"/>
    <property type="molecule type" value="Genomic_DNA"/>
</dbReference>
<keyword evidence="1" id="KW-0496">Mitochondrion</keyword>
<accession>A0A0U2ICT0</accession>
<dbReference type="RefSeq" id="YP_009172343.1">
    <property type="nucleotide sequence ID" value="NC_028081.1"/>
</dbReference>
<protein>
    <submittedName>
        <fullName evidence="1">Uncharacterized protein</fullName>
    </submittedName>
</protein>
<name>A0A0U2ICT0_9CHLO</name>
<reference evidence="1" key="1">
    <citation type="journal article" date="2015" name="Mitochondrial DNA">
        <title>De novo assembly of the mitochondrial genome of Ulva fasciata Delile (Ulvophyceae, Chlorophyta), a distromatic blade-forming green macroalga.</title>
        <authorList>
            <person name="Melton J.T.III."/>
            <person name="Lopez-Bautista J.M."/>
        </authorList>
    </citation>
    <scope>NUCLEOTIDE SEQUENCE</scope>
</reference>
<dbReference type="AlphaFoldDB" id="A0A0U2ICT0"/>
<organism evidence="1">
    <name type="scientific">Ulva fasciata</name>
    <dbReference type="NCBI Taxonomy" id="111617"/>
    <lineage>
        <taxon>Eukaryota</taxon>
        <taxon>Viridiplantae</taxon>
        <taxon>Chlorophyta</taxon>
        <taxon>core chlorophytes</taxon>
        <taxon>Ulvophyceae</taxon>
        <taxon>OUU clade</taxon>
        <taxon>Ulvales</taxon>
        <taxon>Ulvaceae</taxon>
        <taxon>Ulva</taxon>
    </lineage>
</organism>